<accession>A0A099CV03</accession>
<reference evidence="10 12" key="2">
    <citation type="submission" date="2020-08" db="EMBL/GenBank/DDBJ databases">
        <title>Genomic Encyclopedia of Type Strains, Phase IV (KMG-IV): sequencing the most valuable type-strain genomes for metagenomic binning, comparative biology and taxonomic classification.</title>
        <authorList>
            <person name="Goeker M."/>
        </authorList>
    </citation>
    <scope>NUCLEOTIDE SEQUENCE [LARGE SCALE GENOMIC DNA]</scope>
    <source>
        <strain evidence="10 12">DSM 107085</strain>
    </source>
</reference>
<evidence type="ECO:0000256" key="2">
    <source>
        <dbReference type="ARBA" id="ARBA00009695"/>
    </source>
</evidence>
<dbReference type="STRING" id="1543381.LF63_0109900"/>
<dbReference type="InterPro" id="IPR003783">
    <property type="entry name" value="Regulatory_RecX"/>
</dbReference>
<evidence type="ECO:0000313" key="9">
    <source>
        <dbReference type="EMBL" id="KGI77604.1"/>
    </source>
</evidence>
<dbReference type="GO" id="GO:0005737">
    <property type="term" value="C:cytoplasm"/>
    <property type="evidence" value="ECO:0007669"/>
    <property type="project" value="UniProtKB-SubCell"/>
</dbReference>
<dbReference type="RefSeq" id="WP_043101437.1">
    <property type="nucleotide sequence ID" value="NZ_JACHET010000001.1"/>
</dbReference>
<organism evidence="9 11">
    <name type="scientific">Oleiagrimonas soli</name>
    <dbReference type="NCBI Taxonomy" id="1543381"/>
    <lineage>
        <taxon>Bacteria</taxon>
        <taxon>Pseudomonadati</taxon>
        <taxon>Pseudomonadota</taxon>
        <taxon>Gammaproteobacteria</taxon>
        <taxon>Lysobacterales</taxon>
        <taxon>Rhodanobacteraceae</taxon>
        <taxon>Oleiagrimonas</taxon>
    </lineage>
</organism>
<comment type="function">
    <text evidence="5">Modulates RecA activity.</text>
</comment>
<dbReference type="Gene3D" id="1.10.10.10">
    <property type="entry name" value="Winged helix-like DNA-binding domain superfamily/Winged helix DNA-binding domain"/>
    <property type="match status" value="3"/>
</dbReference>
<feature type="domain" description="RecX second three-helical" evidence="6">
    <location>
        <begin position="62"/>
        <end position="100"/>
    </location>
</feature>
<evidence type="ECO:0000313" key="12">
    <source>
        <dbReference type="Proteomes" id="UP000560000"/>
    </source>
</evidence>
<dbReference type="InterPro" id="IPR053924">
    <property type="entry name" value="RecX_HTH_2nd"/>
</dbReference>
<evidence type="ECO:0000256" key="5">
    <source>
        <dbReference type="HAMAP-Rule" id="MF_01114"/>
    </source>
</evidence>
<dbReference type="InterPro" id="IPR053925">
    <property type="entry name" value="RecX_HTH_3rd"/>
</dbReference>
<dbReference type="Pfam" id="PF21982">
    <property type="entry name" value="RecX_HTH1"/>
    <property type="match status" value="1"/>
</dbReference>
<dbReference type="AlphaFoldDB" id="A0A099CV03"/>
<dbReference type="InterPro" id="IPR053926">
    <property type="entry name" value="RecX_HTH_1st"/>
</dbReference>
<gene>
    <name evidence="5" type="primary">recX</name>
    <name evidence="10" type="ORF">HNQ86_000250</name>
    <name evidence="9" type="ORF">LF63_0109900</name>
</gene>
<dbReference type="InterPro" id="IPR036388">
    <property type="entry name" value="WH-like_DNA-bd_sf"/>
</dbReference>
<evidence type="ECO:0000259" key="6">
    <source>
        <dbReference type="Pfam" id="PF02631"/>
    </source>
</evidence>
<dbReference type="OrthoDB" id="7066780at2"/>
<comment type="similarity">
    <text evidence="2 5">Belongs to the RecX family.</text>
</comment>
<evidence type="ECO:0000313" key="11">
    <source>
        <dbReference type="Proteomes" id="UP000029708"/>
    </source>
</evidence>
<evidence type="ECO:0000256" key="1">
    <source>
        <dbReference type="ARBA" id="ARBA00004496"/>
    </source>
</evidence>
<dbReference type="EMBL" id="JACHET010000001">
    <property type="protein sequence ID" value="MBB6182905.1"/>
    <property type="molecule type" value="Genomic_DNA"/>
</dbReference>
<sequence>MSLGRSKKADKPRRSAYDKALALLARREQSRHELHERLARDGYPRDEVRGALDRLAGDGYQDDARFAEMMVRARIASGYGPQRIRAELRTHRIGDAFVERHLAEADVDWGAAARAQLHRRYGDAPVADYAERAKRAQFLLRRGFDAATVNTVTRADVDDAADHED</sequence>
<dbReference type="EMBL" id="JROI01000011">
    <property type="protein sequence ID" value="KGI77604.1"/>
    <property type="molecule type" value="Genomic_DNA"/>
</dbReference>
<comment type="caution">
    <text evidence="9">The sequence shown here is derived from an EMBL/GenBank/DDBJ whole genome shotgun (WGS) entry which is preliminary data.</text>
</comment>
<dbReference type="PANTHER" id="PTHR33602:SF1">
    <property type="entry name" value="REGULATORY PROTEIN RECX FAMILY PROTEIN"/>
    <property type="match status" value="1"/>
</dbReference>
<dbReference type="Pfam" id="PF21981">
    <property type="entry name" value="RecX_HTH3"/>
    <property type="match status" value="1"/>
</dbReference>
<proteinExistence type="inferred from homology"/>
<name>A0A099CV03_9GAMM</name>
<keyword evidence="4 5" id="KW-0963">Cytoplasm</keyword>
<evidence type="ECO:0000259" key="7">
    <source>
        <dbReference type="Pfam" id="PF21981"/>
    </source>
</evidence>
<keyword evidence="11" id="KW-1185">Reference proteome</keyword>
<dbReference type="GO" id="GO:0006282">
    <property type="term" value="P:regulation of DNA repair"/>
    <property type="evidence" value="ECO:0007669"/>
    <property type="project" value="UniProtKB-UniRule"/>
</dbReference>
<evidence type="ECO:0000313" key="10">
    <source>
        <dbReference type="EMBL" id="MBB6182905.1"/>
    </source>
</evidence>
<evidence type="ECO:0000256" key="3">
    <source>
        <dbReference type="ARBA" id="ARBA00018111"/>
    </source>
</evidence>
<evidence type="ECO:0000259" key="8">
    <source>
        <dbReference type="Pfam" id="PF21982"/>
    </source>
</evidence>
<feature type="domain" description="RecX third three-helical" evidence="7">
    <location>
        <begin position="111"/>
        <end position="152"/>
    </location>
</feature>
<dbReference type="HOGENOM" id="CLU_066607_3_2_6"/>
<dbReference type="Proteomes" id="UP000029708">
    <property type="component" value="Unassembled WGS sequence"/>
</dbReference>
<dbReference type="Pfam" id="PF02631">
    <property type="entry name" value="RecX_HTH2"/>
    <property type="match status" value="1"/>
</dbReference>
<protein>
    <recommendedName>
        <fullName evidence="3 5">Regulatory protein RecX</fullName>
    </recommendedName>
</protein>
<reference evidence="9 11" key="1">
    <citation type="submission" date="2014-09" db="EMBL/GenBank/DDBJ databases">
        <title>Xanthomonadaceae 3.5X direct submission.</title>
        <authorList>
            <person name="Fang T."/>
            <person name="Wang H."/>
        </authorList>
    </citation>
    <scope>NUCLEOTIDE SEQUENCE [LARGE SCALE GENOMIC DNA]</scope>
    <source>
        <strain evidence="9 11">3.5X</strain>
    </source>
</reference>
<feature type="domain" description="RecX first three-helical" evidence="8">
    <location>
        <begin position="16"/>
        <end position="55"/>
    </location>
</feature>
<evidence type="ECO:0000256" key="4">
    <source>
        <dbReference type="ARBA" id="ARBA00022490"/>
    </source>
</evidence>
<dbReference type="Proteomes" id="UP000560000">
    <property type="component" value="Unassembled WGS sequence"/>
</dbReference>
<comment type="subcellular location">
    <subcellularLocation>
        <location evidence="1 5">Cytoplasm</location>
    </subcellularLocation>
</comment>
<dbReference type="PANTHER" id="PTHR33602">
    <property type="entry name" value="REGULATORY PROTEIN RECX FAMILY PROTEIN"/>
    <property type="match status" value="1"/>
</dbReference>
<dbReference type="HAMAP" id="MF_01114">
    <property type="entry name" value="RecX"/>
    <property type="match status" value="1"/>
</dbReference>